<feature type="signal peptide" evidence="1">
    <location>
        <begin position="1"/>
        <end position="20"/>
    </location>
</feature>
<organism evidence="2 3">
    <name type="scientific">Anaeramoeba flamelloides</name>
    <dbReference type="NCBI Taxonomy" id="1746091"/>
    <lineage>
        <taxon>Eukaryota</taxon>
        <taxon>Metamonada</taxon>
        <taxon>Anaeramoebidae</taxon>
        <taxon>Anaeramoeba</taxon>
    </lineage>
</organism>
<gene>
    <name evidence="2" type="ORF">M0813_15288</name>
</gene>
<sequence>MYIYCLFIVGLLAQIASSNAIVESDWEVEYDGYGYVEFGDGQVHFAPMNSTESDETHAVLILSKTKYQSFDIEVTARTDRQLREGDDPNTWEVFWTFFNYMKTTGFEKETNYFILKTNGIELGTADKLLGQNFLVTDSQPICEIGKDYTYRIKMSEDFLLSIWIDDTLVIDNYKADQDDSSKSLYKHDGYFGLYTEDGEITVKSFKDNQDDDDDDDDDDKTSSSFKLQYSLILFLISYFFLNFI</sequence>
<evidence type="ECO:0000313" key="2">
    <source>
        <dbReference type="EMBL" id="KAJ6251200.1"/>
    </source>
</evidence>
<feature type="chain" id="PRO_5046771950" evidence="1">
    <location>
        <begin position="21"/>
        <end position="244"/>
    </location>
</feature>
<keyword evidence="1" id="KW-0732">Signal</keyword>
<evidence type="ECO:0000256" key="1">
    <source>
        <dbReference type="SAM" id="SignalP"/>
    </source>
</evidence>
<reference evidence="2" key="1">
    <citation type="submission" date="2022-08" db="EMBL/GenBank/DDBJ databases">
        <title>Novel sulfate-reducing endosymbionts in the free-living metamonad Anaeramoeba.</title>
        <authorList>
            <person name="Jerlstrom-Hultqvist J."/>
            <person name="Cepicka I."/>
            <person name="Gallot-Lavallee L."/>
            <person name="Salas-Leiva D."/>
            <person name="Curtis B.A."/>
            <person name="Zahonova K."/>
            <person name="Pipaliya S."/>
            <person name="Dacks J."/>
            <person name="Roger A.J."/>
        </authorList>
    </citation>
    <scope>NUCLEOTIDE SEQUENCE</scope>
    <source>
        <strain evidence="2">Schooner1</strain>
    </source>
</reference>
<dbReference type="EMBL" id="JAOAOG010000067">
    <property type="protein sequence ID" value="KAJ6251200.1"/>
    <property type="molecule type" value="Genomic_DNA"/>
</dbReference>
<proteinExistence type="predicted"/>
<keyword evidence="3" id="KW-1185">Reference proteome</keyword>
<name>A0ABQ8Z3A5_9EUKA</name>
<accession>A0ABQ8Z3A5</accession>
<evidence type="ECO:0000313" key="3">
    <source>
        <dbReference type="Proteomes" id="UP001150062"/>
    </source>
</evidence>
<comment type="caution">
    <text evidence="2">The sequence shown here is derived from an EMBL/GenBank/DDBJ whole genome shotgun (WGS) entry which is preliminary data.</text>
</comment>
<dbReference type="Proteomes" id="UP001150062">
    <property type="component" value="Unassembled WGS sequence"/>
</dbReference>
<protein>
    <submittedName>
        <fullName evidence="2">Uncharacterized protein</fullName>
    </submittedName>
</protein>